<feature type="chain" id="PRO_5045046655" evidence="1">
    <location>
        <begin position="29"/>
        <end position="85"/>
    </location>
</feature>
<name>A0ABR5BC72_CRYGA</name>
<organism evidence="2 3">
    <name type="scientific">Cryptococcus bacillisporus CA1873</name>
    <dbReference type="NCBI Taxonomy" id="1296111"/>
    <lineage>
        <taxon>Eukaryota</taxon>
        <taxon>Fungi</taxon>
        <taxon>Dikarya</taxon>
        <taxon>Basidiomycota</taxon>
        <taxon>Agaricomycotina</taxon>
        <taxon>Tremellomycetes</taxon>
        <taxon>Tremellales</taxon>
        <taxon>Cryptococcaceae</taxon>
        <taxon>Cryptococcus</taxon>
        <taxon>Cryptococcus gattii species complex</taxon>
    </lineage>
</organism>
<evidence type="ECO:0000313" key="3">
    <source>
        <dbReference type="Proteomes" id="UP000053800"/>
    </source>
</evidence>
<proteinExistence type="predicted"/>
<evidence type="ECO:0000313" key="2">
    <source>
        <dbReference type="EMBL" id="KIR63923.1"/>
    </source>
</evidence>
<keyword evidence="3" id="KW-1185">Reference proteome</keyword>
<keyword evidence="1" id="KW-0732">Signal</keyword>
<reference evidence="2 3" key="1">
    <citation type="submission" date="2015-01" db="EMBL/GenBank/DDBJ databases">
        <title>The Genome Sequence of Cryptococcus gattii CA1873.</title>
        <authorList>
            <consortium name="The Broad Institute Genomics Platform"/>
            <person name="Cuomo C."/>
            <person name="Litvintseva A."/>
            <person name="Chen Y."/>
            <person name="Heitman J."/>
            <person name="Sun S."/>
            <person name="Springer D."/>
            <person name="Dromer F."/>
            <person name="Young S."/>
            <person name="Zeng Q."/>
            <person name="Gargeya S."/>
            <person name="Abouelleil A."/>
            <person name="Alvarado L."/>
            <person name="Chapman S.B."/>
            <person name="Gainer-Dewar J."/>
            <person name="Goldberg J."/>
            <person name="Griggs A."/>
            <person name="Gujja S."/>
            <person name="Hansen M."/>
            <person name="Howarth C."/>
            <person name="Imamovic A."/>
            <person name="Larimer J."/>
            <person name="Murphy C."/>
            <person name="Naylor J."/>
            <person name="Pearson M."/>
            <person name="Priest M."/>
            <person name="Roberts A."/>
            <person name="Saif S."/>
            <person name="Shea T."/>
            <person name="Sykes S."/>
            <person name="Wortman J."/>
            <person name="Nusbaum C."/>
            <person name="Birren B."/>
        </authorList>
    </citation>
    <scope>NUCLEOTIDE SEQUENCE [LARGE SCALE GENOMIC DNA]</scope>
    <source>
        <strain evidence="2 3">CA1873</strain>
    </source>
</reference>
<accession>A0ABR5BC72</accession>
<evidence type="ECO:0000256" key="1">
    <source>
        <dbReference type="SAM" id="SignalP"/>
    </source>
</evidence>
<protein>
    <submittedName>
        <fullName evidence="2">Uncharacterized protein</fullName>
    </submittedName>
</protein>
<dbReference type="EMBL" id="KN848894">
    <property type="protein sequence ID" value="KIR63923.1"/>
    <property type="molecule type" value="Genomic_DNA"/>
</dbReference>
<feature type="signal peptide" evidence="1">
    <location>
        <begin position="1"/>
        <end position="28"/>
    </location>
</feature>
<sequence>MPSLNHLFILSINALFSLLLFLSTHALAVRQLTVSNKCPSPIYVAVGGKGGALTTIGGVAQPGGGSRLLEIIGIMEGYGREQGVR</sequence>
<dbReference type="Proteomes" id="UP000053800">
    <property type="component" value="Unassembled WGS sequence"/>
</dbReference>
<gene>
    <name evidence="2" type="ORF">I314_02704</name>
</gene>